<feature type="domain" description="HTH crp-type" evidence="5">
    <location>
        <begin position="144"/>
        <end position="207"/>
    </location>
</feature>
<sequence length="219" mass="23471">MGWTARAPSLAALPADARARLDALVPVSVPRGTALFHAGDTARGFVLVLSGRIEVFTASASGREMMLYAVEPGQSCVQTTLSLLGGEAYTGEAVAANDCTLVDIPRALFIALMDEAPAFRGFVFTAFGQRMREMMQLLQVVAFQRLEGRLAALLLARADAGEVRATHQDIATALGSAREVISRHLDAFARRGWVTTERGLVRLSDTGALRRLAEDDVAL</sequence>
<protein>
    <submittedName>
        <fullName evidence="6">cAMP receptor protein</fullName>
    </submittedName>
</protein>
<dbReference type="SUPFAM" id="SSF46785">
    <property type="entry name" value="Winged helix' DNA-binding domain"/>
    <property type="match status" value="1"/>
</dbReference>
<keyword evidence="6" id="KW-0675">Receptor</keyword>
<dbReference type="Gene3D" id="1.10.10.10">
    <property type="entry name" value="Winged helix-like DNA-binding domain superfamily/Winged helix DNA-binding domain"/>
    <property type="match status" value="1"/>
</dbReference>
<proteinExistence type="predicted"/>
<dbReference type="EMBL" id="MLJW01007872">
    <property type="protein sequence ID" value="OIQ64747.1"/>
    <property type="molecule type" value="Genomic_DNA"/>
</dbReference>
<dbReference type="SMART" id="SM00100">
    <property type="entry name" value="cNMP"/>
    <property type="match status" value="1"/>
</dbReference>
<dbReference type="PROSITE" id="PS50042">
    <property type="entry name" value="CNMP_BINDING_3"/>
    <property type="match status" value="1"/>
</dbReference>
<evidence type="ECO:0000256" key="2">
    <source>
        <dbReference type="ARBA" id="ARBA00023125"/>
    </source>
</evidence>
<organism evidence="6">
    <name type="scientific">mine drainage metagenome</name>
    <dbReference type="NCBI Taxonomy" id="410659"/>
    <lineage>
        <taxon>unclassified sequences</taxon>
        <taxon>metagenomes</taxon>
        <taxon>ecological metagenomes</taxon>
    </lineage>
</organism>
<keyword evidence="2" id="KW-0238">DNA-binding</keyword>
<dbReference type="GO" id="GO:0003700">
    <property type="term" value="F:DNA-binding transcription factor activity"/>
    <property type="evidence" value="ECO:0007669"/>
    <property type="project" value="TreeGrafter"/>
</dbReference>
<evidence type="ECO:0000313" key="6">
    <source>
        <dbReference type="EMBL" id="OIQ64747.1"/>
    </source>
</evidence>
<dbReference type="Pfam" id="PF00027">
    <property type="entry name" value="cNMP_binding"/>
    <property type="match status" value="1"/>
</dbReference>
<dbReference type="CDD" id="cd00038">
    <property type="entry name" value="CAP_ED"/>
    <property type="match status" value="1"/>
</dbReference>
<dbReference type="InterPro" id="IPR000595">
    <property type="entry name" value="cNMP-bd_dom"/>
</dbReference>
<dbReference type="AlphaFoldDB" id="A0A1J5PHJ1"/>
<comment type="caution">
    <text evidence="6">The sequence shown here is derived from an EMBL/GenBank/DDBJ whole genome shotgun (WGS) entry which is preliminary data.</text>
</comment>
<keyword evidence="1" id="KW-0805">Transcription regulation</keyword>
<dbReference type="InterPro" id="IPR036388">
    <property type="entry name" value="WH-like_DNA-bd_sf"/>
</dbReference>
<dbReference type="GO" id="GO:0003677">
    <property type="term" value="F:DNA binding"/>
    <property type="evidence" value="ECO:0007669"/>
    <property type="project" value="UniProtKB-KW"/>
</dbReference>
<reference evidence="6" key="1">
    <citation type="submission" date="2016-10" db="EMBL/GenBank/DDBJ databases">
        <title>Sequence of Gallionella enrichment culture.</title>
        <authorList>
            <person name="Poehlein A."/>
            <person name="Muehling M."/>
            <person name="Daniel R."/>
        </authorList>
    </citation>
    <scope>NUCLEOTIDE SEQUENCE</scope>
</reference>
<evidence type="ECO:0000259" key="5">
    <source>
        <dbReference type="PROSITE" id="PS51063"/>
    </source>
</evidence>
<dbReference type="Pfam" id="PF13545">
    <property type="entry name" value="HTH_Crp_2"/>
    <property type="match status" value="1"/>
</dbReference>
<evidence type="ECO:0000259" key="4">
    <source>
        <dbReference type="PROSITE" id="PS50042"/>
    </source>
</evidence>
<name>A0A1J5PHJ1_9ZZZZ</name>
<dbReference type="InterPro" id="IPR018490">
    <property type="entry name" value="cNMP-bd_dom_sf"/>
</dbReference>
<evidence type="ECO:0000256" key="3">
    <source>
        <dbReference type="ARBA" id="ARBA00023163"/>
    </source>
</evidence>
<dbReference type="InterPro" id="IPR014710">
    <property type="entry name" value="RmlC-like_jellyroll"/>
</dbReference>
<dbReference type="InterPro" id="IPR036390">
    <property type="entry name" value="WH_DNA-bd_sf"/>
</dbReference>
<dbReference type="Gene3D" id="2.60.120.10">
    <property type="entry name" value="Jelly Rolls"/>
    <property type="match status" value="1"/>
</dbReference>
<accession>A0A1J5PHJ1</accession>
<keyword evidence="3" id="KW-0804">Transcription</keyword>
<dbReference type="SMART" id="SM00419">
    <property type="entry name" value="HTH_CRP"/>
    <property type="match status" value="1"/>
</dbReference>
<dbReference type="InterPro" id="IPR050397">
    <property type="entry name" value="Env_Response_Regulators"/>
</dbReference>
<dbReference type="InterPro" id="IPR012318">
    <property type="entry name" value="HTH_CRP"/>
</dbReference>
<dbReference type="SUPFAM" id="SSF51206">
    <property type="entry name" value="cAMP-binding domain-like"/>
    <property type="match status" value="1"/>
</dbReference>
<gene>
    <name evidence="6" type="primary">crp_40</name>
    <name evidence="6" type="ORF">GALL_537020</name>
</gene>
<dbReference type="PANTHER" id="PTHR24567:SF74">
    <property type="entry name" value="HTH-TYPE TRANSCRIPTIONAL REGULATOR ARCR"/>
    <property type="match status" value="1"/>
</dbReference>
<dbReference type="PROSITE" id="PS51063">
    <property type="entry name" value="HTH_CRP_2"/>
    <property type="match status" value="1"/>
</dbReference>
<evidence type="ECO:0000256" key="1">
    <source>
        <dbReference type="ARBA" id="ARBA00023015"/>
    </source>
</evidence>
<feature type="domain" description="Cyclic nucleotide-binding" evidence="4">
    <location>
        <begin position="21"/>
        <end position="130"/>
    </location>
</feature>
<dbReference type="PANTHER" id="PTHR24567">
    <property type="entry name" value="CRP FAMILY TRANSCRIPTIONAL REGULATORY PROTEIN"/>
    <property type="match status" value="1"/>
</dbReference>
<dbReference type="GO" id="GO:0005829">
    <property type="term" value="C:cytosol"/>
    <property type="evidence" value="ECO:0007669"/>
    <property type="project" value="TreeGrafter"/>
</dbReference>